<sequence>MKDIQRQDLEIISRHSNIDKPGIAKIFTDEIYNTRETWQHFLRLFYITLGIGFTVSGIIFFFAYNWADLNKFVKIGLTELLIVATTCVVLFAKLSKTIRNIILTGAAALVGALFAVYGQIYQTGANAYDFFLGWTVFIALWVFISGFAPLWLLFLLLVNTTFYFYSQQVAKDWSPVFICTVLFLLNASAVIAAVLVSKFKKDVEVPKWFLNIVSLAAITFATIGMVLGISIPDSPSFPFLIGMVVIIYALGIWYSWTEKAVFYFAVIPFSIIIIISAIMLKNSLDEGTILLLGIFIIVSITLVIKNLLTLQKKWKNEK</sequence>
<dbReference type="EMBL" id="JPEP01000002">
    <property type="protein sequence ID" value="KEY19085.1"/>
    <property type="molecule type" value="Genomic_DNA"/>
</dbReference>
<dbReference type="AlphaFoldDB" id="A0A3S4W419"/>
<feature type="transmembrane region" description="Helical" evidence="1">
    <location>
        <begin position="261"/>
        <end position="281"/>
    </location>
</feature>
<evidence type="ECO:0000259" key="2">
    <source>
        <dbReference type="Pfam" id="PF09925"/>
    </source>
</evidence>
<reference evidence="3 5" key="1">
    <citation type="submission" date="2014-07" db="EMBL/GenBank/DDBJ databases">
        <authorList>
            <person name="Pisani N.G."/>
            <person name="Newman J.D."/>
        </authorList>
    </citation>
    <scope>NUCLEOTIDE SEQUENCE [LARGE SCALE GENOMIC DNA]</scope>
    <source>
        <strain evidence="3 5">LMG 24720</strain>
    </source>
</reference>
<feature type="transmembrane region" description="Helical" evidence="1">
    <location>
        <begin position="173"/>
        <end position="196"/>
    </location>
</feature>
<keyword evidence="1" id="KW-0472">Membrane</keyword>
<feature type="transmembrane region" description="Helical" evidence="1">
    <location>
        <begin position="287"/>
        <end position="308"/>
    </location>
</feature>
<evidence type="ECO:0000313" key="6">
    <source>
        <dbReference type="Proteomes" id="UP000270036"/>
    </source>
</evidence>
<feature type="transmembrane region" description="Helical" evidence="1">
    <location>
        <begin position="126"/>
        <end position="143"/>
    </location>
</feature>
<name>A0A3S4W419_9FLAO</name>
<reference evidence="4 6" key="2">
    <citation type="submission" date="2018-12" db="EMBL/GenBank/DDBJ databases">
        <authorList>
            <consortium name="Pathogen Informatics"/>
        </authorList>
    </citation>
    <scope>NUCLEOTIDE SEQUENCE [LARGE SCALE GENOMIC DNA]</scope>
    <source>
        <strain evidence="4 6">NCTC13489</strain>
    </source>
</reference>
<keyword evidence="1" id="KW-1133">Transmembrane helix</keyword>
<feature type="transmembrane region" description="Helical" evidence="1">
    <location>
        <begin position="101"/>
        <end position="120"/>
    </location>
</feature>
<feature type="transmembrane region" description="Helical" evidence="1">
    <location>
        <begin position="237"/>
        <end position="254"/>
    </location>
</feature>
<feature type="domain" description="DUF2157" evidence="2">
    <location>
        <begin position="44"/>
        <end position="151"/>
    </location>
</feature>
<accession>A0A3S4W419</accession>
<dbReference type="OrthoDB" id="327621at2"/>
<evidence type="ECO:0000313" key="5">
    <source>
        <dbReference type="Proteomes" id="UP000028349"/>
    </source>
</evidence>
<proteinExistence type="predicted"/>
<dbReference type="KEGG" id="cant:NCTC13489_01238"/>
<dbReference type="STRING" id="266748.HY04_11670"/>
<organism evidence="4 6">
    <name type="scientific">Kaistella antarctica</name>
    <dbReference type="NCBI Taxonomy" id="266748"/>
    <lineage>
        <taxon>Bacteria</taxon>
        <taxon>Pseudomonadati</taxon>
        <taxon>Bacteroidota</taxon>
        <taxon>Flavobacteriia</taxon>
        <taxon>Flavobacteriales</taxon>
        <taxon>Weeksellaceae</taxon>
        <taxon>Chryseobacterium group</taxon>
        <taxon>Kaistella</taxon>
    </lineage>
</organism>
<feature type="transmembrane region" description="Helical" evidence="1">
    <location>
        <begin position="44"/>
        <end position="66"/>
    </location>
</feature>
<dbReference type="Proteomes" id="UP000270036">
    <property type="component" value="Chromosome"/>
</dbReference>
<dbReference type="Proteomes" id="UP000028349">
    <property type="component" value="Unassembled WGS sequence"/>
</dbReference>
<evidence type="ECO:0000313" key="4">
    <source>
        <dbReference type="EMBL" id="VEH98911.1"/>
    </source>
</evidence>
<dbReference type="Pfam" id="PF09925">
    <property type="entry name" value="DUF2157"/>
    <property type="match status" value="1"/>
</dbReference>
<keyword evidence="5" id="KW-1185">Reference proteome</keyword>
<gene>
    <name evidence="3" type="ORF">HY04_11670</name>
    <name evidence="4" type="ORF">NCTC13489_01238</name>
</gene>
<evidence type="ECO:0000313" key="3">
    <source>
        <dbReference type="EMBL" id="KEY19085.1"/>
    </source>
</evidence>
<keyword evidence="1" id="KW-0812">Transmembrane</keyword>
<evidence type="ECO:0000256" key="1">
    <source>
        <dbReference type="SAM" id="Phobius"/>
    </source>
</evidence>
<dbReference type="EMBL" id="LR134441">
    <property type="protein sequence ID" value="VEH98911.1"/>
    <property type="molecule type" value="Genomic_DNA"/>
</dbReference>
<feature type="transmembrane region" description="Helical" evidence="1">
    <location>
        <begin position="208"/>
        <end position="231"/>
    </location>
</feature>
<dbReference type="RefSeq" id="WP_051803775.1">
    <property type="nucleotide sequence ID" value="NZ_FOIX01000003.1"/>
</dbReference>
<dbReference type="InterPro" id="IPR018677">
    <property type="entry name" value="DUF2157"/>
</dbReference>
<protein>
    <submittedName>
        <fullName evidence="4">Predicted membrane protein</fullName>
    </submittedName>
</protein>